<sequence>MPTNGHPSRDQPLDLNSPGDDYRKDVDTAKIVVDGPPINLFDLPESCDKFRILIIGKAGVGKSTICSKVFGISPEQAGVSHYSIGTAKDRVWFPMTFEGANENLILHDSGGFEAGDLGCVEEITKFIDFRKAQPRLADQLHCIWYCISCSSNRPIQEAELEFFKKVDVGSIPVVVVFTQFDKLVDAAFSKEVMRQYSRGVQPDIGHVRQLAYHAAVSEYDDNYRGQFERTFGRRNRVSIARIGIRPDAEIDVNPLGGVDTLVKDTRDLLLEDGLKLLWTAAQAHSADMKLQASIEVGMKTFWSAVGYGSVPFVPFVGAAALYKSFAAILTSITKVWRVPGCATLIREPKIKNAVLEGCFDATVSERIGVQFLMSINILGPLSSGQTAGVVLKLIAGVALLYERIFWEYKNHPEKLINRQVLQDLIKDFQKSRGRQKMSNHLTATISSANAYSKDACRKELEEAIEQGRLEKPKKFIRKTTVVGED</sequence>
<dbReference type="Proteomes" id="UP001302126">
    <property type="component" value="Unassembled WGS sequence"/>
</dbReference>
<dbReference type="EMBL" id="MU864594">
    <property type="protein sequence ID" value="KAK4182946.1"/>
    <property type="molecule type" value="Genomic_DNA"/>
</dbReference>
<dbReference type="GO" id="GO:0005525">
    <property type="term" value="F:GTP binding"/>
    <property type="evidence" value="ECO:0007669"/>
    <property type="project" value="InterPro"/>
</dbReference>
<reference evidence="3" key="1">
    <citation type="journal article" date="2023" name="Mol. Phylogenet. Evol.">
        <title>Genome-scale phylogeny and comparative genomics of the fungal order Sordariales.</title>
        <authorList>
            <person name="Hensen N."/>
            <person name="Bonometti L."/>
            <person name="Westerberg I."/>
            <person name="Brannstrom I.O."/>
            <person name="Guillou S."/>
            <person name="Cros-Aarteil S."/>
            <person name="Calhoun S."/>
            <person name="Haridas S."/>
            <person name="Kuo A."/>
            <person name="Mondo S."/>
            <person name="Pangilinan J."/>
            <person name="Riley R."/>
            <person name="LaButti K."/>
            <person name="Andreopoulos B."/>
            <person name="Lipzen A."/>
            <person name="Chen C."/>
            <person name="Yan M."/>
            <person name="Daum C."/>
            <person name="Ng V."/>
            <person name="Clum A."/>
            <person name="Steindorff A."/>
            <person name="Ohm R.A."/>
            <person name="Martin F."/>
            <person name="Silar P."/>
            <person name="Natvig D.O."/>
            <person name="Lalanne C."/>
            <person name="Gautier V."/>
            <person name="Ament-Velasquez S.L."/>
            <person name="Kruys A."/>
            <person name="Hutchinson M.I."/>
            <person name="Powell A.J."/>
            <person name="Barry K."/>
            <person name="Miller A.N."/>
            <person name="Grigoriev I.V."/>
            <person name="Debuchy R."/>
            <person name="Gladieux P."/>
            <person name="Hiltunen Thoren M."/>
            <person name="Johannesson H."/>
        </authorList>
    </citation>
    <scope>NUCLEOTIDE SEQUENCE</scope>
    <source>
        <strain evidence="3">PSN309</strain>
    </source>
</reference>
<evidence type="ECO:0000313" key="4">
    <source>
        <dbReference type="Proteomes" id="UP001302126"/>
    </source>
</evidence>
<accession>A0AAN7ABX3</accession>
<comment type="caution">
    <text evidence="3">The sequence shown here is derived from an EMBL/GenBank/DDBJ whole genome shotgun (WGS) entry which is preliminary data.</text>
</comment>
<evidence type="ECO:0000256" key="1">
    <source>
        <dbReference type="SAM" id="MobiDB-lite"/>
    </source>
</evidence>
<proteinExistence type="predicted"/>
<dbReference type="SUPFAM" id="SSF52540">
    <property type="entry name" value="P-loop containing nucleoside triphosphate hydrolases"/>
    <property type="match status" value="1"/>
</dbReference>
<dbReference type="CDD" id="cd00882">
    <property type="entry name" value="Ras_like_GTPase"/>
    <property type="match status" value="1"/>
</dbReference>
<dbReference type="InterPro" id="IPR006073">
    <property type="entry name" value="GTP-bd"/>
</dbReference>
<dbReference type="AlphaFoldDB" id="A0AAN7ABX3"/>
<dbReference type="Gene3D" id="3.40.50.300">
    <property type="entry name" value="P-loop containing nucleotide triphosphate hydrolases"/>
    <property type="match status" value="1"/>
</dbReference>
<protein>
    <recommendedName>
        <fullName evidence="2">G domain-containing protein</fullName>
    </recommendedName>
</protein>
<feature type="domain" description="G" evidence="2">
    <location>
        <begin position="51"/>
        <end position="178"/>
    </location>
</feature>
<keyword evidence="4" id="KW-1185">Reference proteome</keyword>
<feature type="region of interest" description="Disordered" evidence="1">
    <location>
        <begin position="1"/>
        <end position="22"/>
    </location>
</feature>
<reference evidence="3" key="2">
    <citation type="submission" date="2023-05" db="EMBL/GenBank/DDBJ databases">
        <authorList>
            <consortium name="Lawrence Berkeley National Laboratory"/>
            <person name="Steindorff A."/>
            <person name="Hensen N."/>
            <person name="Bonometti L."/>
            <person name="Westerberg I."/>
            <person name="Brannstrom I.O."/>
            <person name="Guillou S."/>
            <person name="Cros-Aarteil S."/>
            <person name="Calhoun S."/>
            <person name="Haridas S."/>
            <person name="Kuo A."/>
            <person name="Mondo S."/>
            <person name="Pangilinan J."/>
            <person name="Riley R."/>
            <person name="Labutti K."/>
            <person name="Andreopoulos B."/>
            <person name="Lipzen A."/>
            <person name="Chen C."/>
            <person name="Yanf M."/>
            <person name="Daum C."/>
            <person name="Ng V."/>
            <person name="Clum A."/>
            <person name="Ohm R."/>
            <person name="Martin F."/>
            <person name="Silar P."/>
            <person name="Natvig D."/>
            <person name="Lalanne C."/>
            <person name="Gautier V."/>
            <person name="Ament-Velasquez S.L."/>
            <person name="Kruys A."/>
            <person name="Hutchinson M.I."/>
            <person name="Powell A.J."/>
            <person name="Barry K."/>
            <person name="Miller A.N."/>
            <person name="Grigoriev I.V."/>
            <person name="Debuchy R."/>
            <person name="Gladieux P."/>
            <person name="Thoren M.H."/>
            <person name="Johannesson H."/>
        </authorList>
    </citation>
    <scope>NUCLEOTIDE SEQUENCE</scope>
    <source>
        <strain evidence="3">PSN309</strain>
    </source>
</reference>
<evidence type="ECO:0000313" key="3">
    <source>
        <dbReference type="EMBL" id="KAK4182946.1"/>
    </source>
</evidence>
<dbReference type="Pfam" id="PF01926">
    <property type="entry name" value="MMR_HSR1"/>
    <property type="match status" value="1"/>
</dbReference>
<name>A0AAN7ABX3_9PEZI</name>
<dbReference type="InterPro" id="IPR027417">
    <property type="entry name" value="P-loop_NTPase"/>
</dbReference>
<evidence type="ECO:0000259" key="2">
    <source>
        <dbReference type="Pfam" id="PF01926"/>
    </source>
</evidence>
<organism evidence="3 4">
    <name type="scientific">Podospora australis</name>
    <dbReference type="NCBI Taxonomy" id="1536484"/>
    <lineage>
        <taxon>Eukaryota</taxon>
        <taxon>Fungi</taxon>
        <taxon>Dikarya</taxon>
        <taxon>Ascomycota</taxon>
        <taxon>Pezizomycotina</taxon>
        <taxon>Sordariomycetes</taxon>
        <taxon>Sordariomycetidae</taxon>
        <taxon>Sordariales</taxon>
        <taxon>Podosporaceae</taxon>
        <taxon>Podospora</taxon>
    </lineage>
</organism>
<gene>
    <name evidence="3" type="ORF">QBC35DRAFT_135458</name>
</gene>